<keyword evidence="3" id="KW-1185">Reference proteome</keyword>
<dbReference type="Proteomes" id="UP000183832">
    <property type="component" value="Unassembled WGS sequence"/>
</dbReference>
<evidence type="ECO:0000313" key="2">
    <source>
        <dbReference type="EMBL" id="CRL03294.1"/>
    </source>
</evidence>
<dbReference type="AlphaFoldDB" id="A0A1J1IVY0"/>
<dbReference type="EMBL" id="CVRI01000059">
    <property type="protein sequence ID" value="CRL03294.1"/>
    <property type="molecule type" value="Genomic_DNA"/>
</dbReference>
<keyword evidence="1" id="KW-0472">Membrane</keyword>
<evidence type="ECO:0000313" key="3">
    <source>
        <dbReference type="Proteomes" id="UP000183832"/>
    </source>
</evidence>
<evidence type="ECO:0000256" key="1">
    <source>
        <dbReference type="SAM" id="Phobius"/>
    </source>
</evidence>
<feature type="transmembrane region" description="Helical" evidence="1">
    <location>
        <begin position="43"/>
        <end position="61"/>
    </location>
</feature>
<accession>A0A1J1IVY0</accession>
<name>A0A1J1IVY0_9DIPT</name>
<gene>
    <name evidence="2" type="ORF">CLUMA_CG016795</name>
</gene>
<reference evidence="2 3" key="1">
    <citation type="submission" date="2015-04" db="EMBL/GenBank/DDBJ databases">
        <authorList>
            <person name="Syromyatnikov M.Y."/>
            <person name="Popov V.N."/>
        </authorList>
    </citation>
    <scope>NUCLEOTIDE SEQUENCE [LARGE SCALE GENOMIC DNA]</scope>
</reference>
<sequence>MSLTLVEISQFEIFLLTLLMFLDEGKVFADKKLRRNRQLHSEAIFCFLTMLTVILTLQAILDVVEDNNRHQNQKFFNP</sequence>
<organism evidence="2 3">
    <name type="scientific">Clunio marinus</name>
    <dbReference type="NCBI Taxonomy" id="568069"/>
    <lineage>
        <taxon>Eukaryota</taxon>
        <taxon>Metazoa</taxon>
        <taxon>Ecdysozoa</taxon>
        <taxon>Arthropoda</taxon>
        <taxon>Hexapoda</taxon>
        <taxon>Insecta</taxon>
        <taxon>Pterygota</taxon>
        <taxon>Neoptera</taxon>
        <taxon>Endopterygota</taxon>
        <taxon>Diptera</taxon>
        <taxon>Nematocera</taxon>
        <taxon>Chironomoidea</taxon>
        <taxon>Chironomidae</taxon>
        <taxon>Clunio</taxon>
    </lineage>
</organism>
<keyword evidence="1" id="KW-0812">Transmembrane</keyword>
<proteinExistence type="predicted"/>
<keyword evidence="1" id="KW-1133">Transmembrane helix</keyword>
<protein>
    <submittedName>
        <fullName evidence="2">CLUMA_CG016795, isoform A</fullName>
    </submittedName>
</protein>